<evidence type="ECO:0000313" key="12">
    <source>
        <dbReference type="EMBL" id="VEU36100.1"/>
    </source>
</evidence>
<keyword evidence="4 10" id="KW-0812">Transmembrane</keyword>
<evidence type="ECO:0000256" key="10">
    <source>
        <dbReference type="SAM" id="Phobius"/>
    </source>
</evidence>
<feature type="compositionally biased region" description="Basic and acidic residues" evidence="9">
    <location>
        <begin position="107"/>
        <end position="117"/>
    </location>
</feature>
<dbReference type="PANTHER" id="PTHR21230">
    <property type="entry name" value="VESICLE TRANSPORT V-SNARE PROTEIN VTI1-RELATED"/>
    <property type="match status" value="1"/>
</dbReference>
<dbReference type="InterPro" id="IPR000727">
    <property type="entry name" value="T_SNARE_dom"/>
</dbReference>
<dbReference type="SMART" id="SM00397">
    <property type="entry name" value="t_SNARE"/>
    <property type="match status" value="1"/>
</dbReference>
<keyword evidence="8 10" id="KW-0472">Membrane</keyword>
<sequence>MTETFQRYDDEFQSLTRQIKAAFNANSGGYRDEEAGETANPGEAIEQCEELLQQMALEARSVPDASRKRELLVQVRNYKSDLQTLKDEDNKRSLMASARGNGAGSGSDEHRERMRKQQEMLQNQNSQLDSARRVLQETEQVALEIGEELSNNRATIESAHGRVRSVASMAGRARRVVASMNQRAAQQKMLLYGLAVGVVILFFVSVRFLK</sequence>
<dbReference type="AlphaFoldDB" id="A0A448Z256"/>
<evidence type="ECO:0000256" key="9">
    <source>
        <dbReference type="SAM" id="MobiDB-lite"/>
    </source>
</evidence>
<dbReference type="OrthoDB" id="430637at2759"/>
<evidence type="ECO:0000256" key="1">
    <source>
        <dbReference type="ARBA" id="ARBA00004211"/>
    </source>
</evidence>
<evidence type="ECO:0000259" key="11">
    <source>
        <dbReference type="SMART" id="SM00397"/>
    </source>
</evidence>
<organism evidence="12 13">
    <name type="scientific">Pseudo-nitzschia multistriata</name>
    <dbReference type="NCBI Taxonomy" id="183589"/>
    <lineage>
        <taxon>Eukaryota</taxon>
        <taxon>Sar</taxon>
        <taxon>Stramenopiles</taxon>
        <taxon>Ochrophyta</taxon>
        <taxon>Bacillariophyta</taxon>
        <taxon>Bacillariophyceae</taxon>
        <taxon>Bacillariophycidae</taxon>
        <taxon>Bacillariales</taxon>
        <taxon>Bacillariaceae</taxon>
        <taxon>Pseudo-nitzschia</taxon>
    </lineage>
</organism>
<dbReference type="GO" id="GO:0012507">
    <property type="term" value="C:ER to Golgi transport vesicle membrane"/>
    <property type="evidence" value="ECO:0007669"/>
    <property type="project" value="TreeGrafter"/>
</dbReference>
<evidence type="ECO:0000256" key="5">
    <source>
        <dbReference type="ARBA" id="ARBA00022927"/>
    </source>
</evidence>
<proteinExistence type="inferred from homology"/>
<evidence type="ECO:0000256" key="3">
    <source>
        <dbReference type="ARBA" id="ARBA00022448"/>
    </source>
</evidence>
<evidence type="ECO:0000313" key="13">
    <source>
        <dbReference type="Proteomes" id="UP000291116"/>
    </source>
</evidence>
<evidence type="ECO:0000256" key="8">
    <source>
        <dbReference type="ARBA" id="ARBA00023136"/>
    </source>
</evidence>
<name>A0A448Z256_9STRA</name>
<dbReference type="GO" id="GO:0005789">
    <property type="term" value="C:endoplasmic reticulum membrane"/>
    <property type="evidence" value="ECO:0007669"/>
    <property type="project" value="TreeGrafter"/>
</dbReference>
<keyword evidence="13" id="KW-1185">Reference proteome</keyword>
<dbReference type="SUPFAM" id="SSF47661">
    <property type="entry name" value="t-snare proteins"/>
    <property type="match status" value="1"/>
</dbReference>
<dbReference type="GO" id="GO:0031201">
    <property type="term" value="C:SNARE complex"/>
    <property type="evidence" value="ECO:0007669"/>
    <property type="project" value="TreeGrafter"/>
</dbReference>
<dbReference type="PANTHER" id="PTHR21230:SF84">
    <property type="entry name" value="VESICLE TRANSPORT V-SNARE N-TERMINAL DOMAIN-CONTAINING PROTEIN"/>
    <property type="match status" value="1"/>
</dbReference>
<dbReference type="GO" id="GO:0006906">
    <property type="term" value="P:vesicle fusion"/>
    <property type="evidence" value="ECO:0007669"/>
    <property type="project" value="TreeGrafter"/>
</dbReference>
<keyword evidence="5" id="KW-0653">Protein transport</keyword>
<protein>
    <recommendedName>
        <fullName evidence="11">t-SNARE coiled-coil homology domain-containing protein</fullName>
    </recommendedName>
</protein>
<comment type="similarity">
    <text evidence="2">Belongs to the VTI1 family.</text>
</comment>
<keyword evidence="3" id="KW-0813">Transport</keyword>
<dbReference type="GO" id="GO:0000149">
    <property type="term" value="F:SNARE binding"/>
    <property type="evidence" value="ECO:0007669"/>
    <property type="project" value="TreeGrafter"/>
</dbReference>
<evidence type="ECO:0000256" key="6">
    <source>
        <dbReference type="ARBA" id="ARBA00022989"/>
    </source>
</evidence>
<feature type="domain" description="T-SNARE coiled-coil homology" evidence="11">
    <location>
        <begin position="113"/>
        <end position="180"/>
    </location>
</feature>
<dbReference type="Proteomes" id="UP000291116">
    <property type="component" value="Unassembled WGS sequence"/>
</dbReference>
<dbReference type="GO" id="GO:0031902">
    <property type="term" value="C:late endosome membrane"/>
    <property type="evidence" value="ECO:0007669"/>
    <property type="project" value="TreeGrafter"/>
</dbReference>
<evidence type="ECO:0000256" key="7">
    <source>
        <dbReference type="ARBA" id="ARBA00023054"/>
    </source>
</evidence>
<dbReference type="Gene3D" id="1.20.5.110">
    <property type="match status" value="1"/>
</dbReference>
<keyword evidence="7" id="KW-0175">Coiled coil</keyword>
<dbReference type="InterPro" id="IPR010989">
    <property type="entry name" value="SNARE"/>
</dbReference>
<dbReference type="GO" id="GO:0005484">
    <property type="term" value="F:SNAP receptor activity"/>
    <property type="evidence" value="ECO:0007669"/>
    <property type="project" value="TreeGrafter"/>
</dbReference>
<reference evidence="12 13" key="1">
    <citation type="submission" date="2019-01" db="EMBL/GenBank/DDBJ databases">
        <authorList>
            <person name="Ferrante I. M."/>
        </authorList>
    </citation>
    <scope>NUCLEOTIDE SEQUENCE [LARGE SCALE GENOMIC DNA]</scope>
    <source>
        <strain evidence="12 13">B856</strain>
    </source>
</reference>
<dbReference type="GO" id="GO:0006886">
    <property type="term" value="P:intracellular protein transport"/>
    <property type="evidence" value="ECO:0007669"/>
    <property type="project" value="InterPro"/>
</dbReference>
<feature type="region of interest" description="Disordered" evidence="9">
    <location>
        <begin position="84"/>
        <end position="117"/>
    </location>
</feature>
<dbReference type="InterPro" id="IPR007705">
    <property type="entry name" value="Vesicle_trsprt_v-SNARE_N"/>
</dbReference>
<evidence type="ECO:0000256" key="4">
    <source>
        <dbReference type="ARBA" id="ARBA00022692"/>
    </source>
</evidence>
<gene>
    <name evidence="12" type="ORF">PSNMU_V1.4_AUG-EV-PASAV3_0028510</name>
</gene>
<dbReference type="SUPFAM" id="SSF58038">
    <property type="entry name" value="SNARE fusion complex"/>
    <property type="match status" value="1"/>
</dbReference>
<dbReference type="Gene3D" id="1.20.58.400">
    <property type="entry name" value="t-snare proteins"/>
    <property type="match status" value="1"/>
</dbReference>
<comment type="subcellular location">
    <subcellularLocation>
        <location evidence="1">Membrane</location>
        <topology evidence="1">Single-pass type IV membrane protein</topology>
    </subcellularLocation>
</comment>
<evidence type="ECO:0000256" key="2">
    <source>
        <dbReference type="ARBA" id="ARBA00006108"/>
    </source>
</evidence>
<dbReference type="GO" id="GO:0005794">
    <property type="term" value="C:Golgi apparatus"/>
    <property type="evidence" value="ECO:0007669"/>
    <property type="project" value="TreeGrafter"/>
</dbReference>
<dbReference type="EMBL" id="CAACVS010000078">
    <property type="protein sequence ID" value="VEU36100.1"/>
    <property type="molecule type" value="Genomic_DNA"/>
</dbReference>
<dbReference type="Pfam" id="PF12352">
    <property type="entry name" value="V-SNARE_C"/>
    <property type="match status" value="1"/>
</dbReference>
<keyword evidence="6 10" id="KW-1133">Transmembrane helix</keyword>
<accession>A0A448Z256</accession>
<dbReference type="InterPro" id="IPR038407">
    <property type="entry name" value="v-SNARE_N_sf"/>
</dbReference>
<dbReference type="Pfam" id="PF05008">
    <property type="entry name" value="V-SNARE"/>
    <property type="match status" value="1"/>
</dbReference>
<feature type="transmembrane region" description="Helical" evidence="10">
    <location>
        <begin position="189"/>
        <end position="209"/>
    </location>
</feature>